<dbReference type="GeneID" id="66100380"/>
<sequence length="168" mass="18588">MTSILNPSRSTSVDRASYVVRETAKKSIRYVIGTNENADDQAPLHYDYKVKTRARLKTRNQEKGIRLADASTNYVDNQFLNTIGSDTTVLVADLDSHSDSHYGIFAWNLTHFTIANISKETGRLDCKPPLAVEVSDPSIWVPFPSYSIVAVFIVKNSGPVAKGDHASQ</sequence>
<gene>
    <name evidence="1" type="ORF">BT62DRAFT_1013664</name>
</gene>
<dbReference type="Proteomes" id="UP000812287">
    <property type="component" value="Unassembled WGS sequence"/>
</dbReference>
<keyword evidence="2" id="KW-1185">Reference proteome</keyword>
<dbReference type="AlphaFoldDB" id="A0A9P8ALB9"/>
<evidence type="ECO:0000313" key="2">
    <source>
        <dbReference type="Proteomes" id="UP000812287"/>
    </source>
</evidence>
<reference evidence="1" key="1">
    <citation type="submission" date="2020-11" db="EMBL/GenBank/DDBJ databases">
        <title>Adaptations for nitrogen fixation in a non-lichenized fungal sporocarp promotes dispersal by wood-feeding termites.</title>
        <authorList>
            <consortium name="DOE Joint Genome Institute"/>
            <person name="Koch R.A."/>
            <person name="Yoon G."/>
            <person name="Arayal U."/>
            <person name="Lail K."/>
            <person name="Amirebrahimi M."/>
            <person name="Labutti K."/>
            <person name="Lipzen A."/>
            <person name="Riley R."/>
            <person name="Barry K."/>
            <person name="Henrissat B."/>
            <person name="Grigoriev I.V."/>
            <person name="Herr J.R."/>
            <person name="Aime M.C."/>
        </authorList>
    </citation>
    <scope>NUCLEOTIDE SEQUENCE</scope>
    <source>
        <strain evidence="1">MCA 3950</strain>
    </source>
</reference>
<dbReference type="EMBL" id="MU250588">
    <property type="protein sequence ID" value="KAG7439625.1"/>
    <property type="molecule type" value="Genomic_DNA"/>
</dbReference>
<organism evidence="1 2">
    <name type="scientific">Guyanagaster necrorhizus</name>
    <dbReference type="NCBI Taxonomy" id="856835"/>
    <lineage>
        <taxon>Eukaryota</taxon>
        <taxon>Fungi</taxon>
        <taxon>Dikarya</taxon>
        <taxon>Basidiomycota</taxon>
        <taxon>Agaricomycotina</taxon>
        <taxon>Agaricomycetes</taxon>
        <taxon>Agaricomycetidae</taxon>
        <taxon>Agaricales</taxon>
        <taxon>Marasmiineae</taxon>
        <taxon>Physalacriaceae</taxon>
        <taxon>Guyanagaster</taxon>
    </lineage>
</organism>
<accession>A0A9P8ALB9</accession>
<proteinExistence type="predicted"/>
<evidence type="ECO:0000313" key="1">
    <source>
        <dbReference type="EMBL" id="KAG7439625.1"/>
    </source>
</evidence>
<protein>
    <submittedName>
        <fullName evidence="1">Uncharacterized protein</fullName>
    </submittedName>
</protein>
<comment type="caution">
    <text evidence="1">The sequence shown here is derived from an EMBL/GenBank/DDBJ whole genome shotgun (WGS) entry which is preliminary data.</text>
</comment>
<dbReference type="RefSeq" id="XP_043033125.1">
    <property type="nucleotide sequence ID" value="XM_043178093.1"/>
</dbReference>
<name>A0A9P8ALB9_9AGAR</name>